<proteinExistence type="predicted"/>
<dbReference type="HOGENOM" id="CLU_866296_0_0_1"/>
<gene>
    <name evidence="1" type="ORF">PHLGIDRAFT_237460</name>
</gene>
<dbReference type="EMBL" id="KN840614">
    <property type="protein sequence ID" value="KIP03459.1"/>
    <property type="molecule type" value="Genomic_DNA"/>
</dbReference>
<dbReference type="Proteomes" id="UP000053257">
    <property type="component" value="Unassembled WGS sequence"/>
</dbReference>
<dbReference type="STRING" id="745531.A0A0C3NFH9"/>
<evidence type="ECO:0000313" key="1">
    <source>
        <dbReference type="EMBL" id="KIP03459.1"/>
    </source>
</evidence>
<evidence type="ECO:0008006" key="3">
    <source>
        <dbReference type="Google" id="ProtNLM"/>
    </source>
</evidence>
<protein>
    <recommendedName>
        <fullName evidence="3">Ricin B lectin domain-containing protein</fullName>
    </recommendedName>
</protein>
<dbReference type="AlphaFoldDB" id="A0A0C3NFH9"/>
<reference evidence="1 2" key="1">
    <citation type="journal article" date="2014" name="PLoS Genet.">
        <title>Analysis of the Phlebiopsis gigantea genome, transcriptome and secretome provides insight into its pioneer colonization strategies of wood.</title>
        <authorList>
            <person name="Hori C."/>
            <person name="Ishida T."/>
            <person name="Igarashi K."/>
            <person name="Samejima M."/>
            <person name="Suzuki H."/>
            <person name="Master E."/>
            <person name="Ferreira P."/>
            <person name="Ruiz-Duenas F.J."/>
            <person name="Held B."/>
            <person name="Canessa P."/>
            <person name="Larrondo L.F."/>
            <person name="Schmoll M."/>
            <person name="Druzhinina I.S."/>
            <person name="Kubicek C.P."/>
            <person name="Gaskell J.A."/>
            <person name="Kersten P."/>
            <person name="St John F."/>
            <person name="Glasner J."/>
            <person name="Sabat G."/>
            <person name="Splinter BonDurant S."/>
            <person name="Syed K."/>
            <person name="Yadav J."/>
            <person name="Mgbeahuruike A.C."/>
            <person name="Kovalchuk A."/>
            <person name="Asiegbu F.O."/>
            <person name="Lackner G."/>
            <person name="Hoffmeister D."/>
            <person name="Rencoret J."/>
            <person name="Gutierrez A."/>
            <person name="Sun H."/>
            <person name="Lindquist E."/>
            <person name="Barry K."/>
            <person name="Riley R."/>
            <person name="Grigoriev I.V."/>
            <person name="Henrissat B."/>
            <person name="Kues U."/>
            <person name="Berka R.M."/>
            <person name="Martinez A.T."/>
            <person name="Covert S.F."/>
            <person name="Blanchette R.A."/>
            <person name="Cullen D."/>
        </authorList>
    </citation>
    <scope>NUCLEOTIDE SEQUENCE [LARGE SCALE GENOMIC DNA]</scope>
    <source>
        <strain evidence="1 2">11061_1 CR5-6</strain>
    </source>
</reference>
<organism evidence="1 2">
    <name type="scientific">Phlebiopsis gigantea (strain 11061_1 CR5-6)</name>
    <name type="common">White-rot fungus</name>
    <name type="synonym">Peniophora gigantea</name>
    <dbReference type="NCBI Taxonomy" id="745531"/>
    <lineage>
        <taxon>Eukaryota</taxon>
        <taxon>Fungi</taxon>
        <taxon>Dikarya</taxon>
        <taxon>Basidiomycota</taxon>
        <taxon>Agaricomycotina</taxon>
        <taxon>Agaricomycetes</taxon>
        <taxon>Polyporales</taxon>
        <taxon>Phanerochaetaceae</taxon>
        <taxon>Phlebiopsis</taxon>
    </lineage>
</organism>
<name>A0A0C3NFH9_PHLG1</name>
<evidence type="ECO:0000313" key="2">
    <source>
        <dbReference type="Proteomes" id="UP000053257"/>
    </source>
</evidence>
<accession>A0A0C3NFH9</accession>
<sequence length="311" mass="33863">MTSLRDVHNPTASQQWSLTRIPFSLNPTVSSAARAPSSAAGLPRRRFVLQNVASGGFAAVRASNGNVPNIAMQSEFRSATSWHFEHTVHDDGRYDDMFALVSGSTPNGLCTLDFFGAQHIAANFGAYSPRNPYHMWKVVPAPTEGAFCFRHSATGRLLSQTSRKPLMDMAVSSTTSDTTCQWRIRDSVTGKSCPILYDSSLAIPPAEFAGPLQFTAQPDEIPDVLVLRHALATEATCTLVADCLKREHAMIRDMLSSGYSSLVLAPRLITGWKTGLGLYDVIIRDNELALGSVPTIRGKGNFDTCSPRDRE</sequence>
<keyword evidence="2" id="KW-1185">Reference proteome</keyword>
<dbReference type="OrthoDB" id="10401483at2759"/>